<feature type="compositionally biased region" description="Basic and acidic residues" evidence="1">
    <location>
        <begin position="260"/>
        <end position="271"/>
    </location>
</feature>
<evidence type="ECO:0000313" key="3">
    <source>
        <dbReference type="Proteomes" id="UP000701801"/>
    </source>
</evidence>
<feature type="region of interest" description="Disordered" evidence="1">
    <location>
        <begin position="260"/>
        <end position="311"/>
    </location>
</feature>
<protein>
    <submittedName>
        <fullName evidence="2">Uncharacterized protein</fullName>
    </submittedName>
</protein>
<sequence>MNSFGSLGSTFTNVNLSTSTSATATSARAIATSTSTTATAMEMRQLPADRPHGRALNDRTVQRAAYFFIKLRRGRPALYCPWHIWDLDFKAWSEADLLPLTGRFALQQEQSLGTQPFNLSIPDPSWSQNVDKADKTFSTSAGWNQHFYHFGMGESETPLNIEDTLERGYYYSDVPPPAPMGFTNQPTIAPGFQQAPPPAPMAFTNQPTIAPGFHQAPPPGYGNPLSFQPMGIAPGNTRPDMQSFFGNLWTGAQLWESHRENTRSGSYRERSPPQITDVTEPARRRSESPQARGQAHGRGQGGRGRGAGRGG</sequence>
<accession>A0A9N9LQR0</accession>
<evidence type="ECO:0000313" key="2">
    <source>
        <dbReference type="EMBL" id="CAG8978833.1"/>
    </source>
</evidence>
<evidence type="ECO:0000256" key="1">
    <source>
        <dbReference type="SAM" id="MobiDB-lite"/>
    </source>
</evidence>
<comment type="caution">
    <text evidence="2">The sequence shown here is derived from an EMBL/GenBank/DDBJ whole genome shotgun (WGS) entry which is preliminary data.</text>
</comment>
<dbReference type="Proteomes" id="UP000701801">
    <property type="component" value="Unassembled WGS sequence"/>
</dbReference>
<name>A0A9N9LQR0_9HELO</name>
<dbReference type="EMBL" id="CAJVRM010000284">
    <property type="protein sequence ID" value="CAG8978833.1"/>
    <property type="molecule type" value="Genomic_DNA"/>
</dbReference>
<gene>
    <name evidence="2" type="ORF">HYALB_00008488</name>
</gene>
<keyword evidence="3" id="KW-1185">Reference proteome</keyword>
<proteinExistence type="predicted"/>
<organism evidence="2 3">
    <name type="scientific">Hymenoscyphus albidus</name>
    <dbReference type="NCBI Taxonomy" id="595503"/>
    <lineage>
        <taxon>Eukaryota</taxon>
        <taxon>Fungi</taxon>
        <taxon>Dikarya</taxon>
        <taxon>Ascomycota</taxon>
        <taxon>Pezizomycotina</taxon>
        <taxon>Leotiomycetes</taxon>
        <taxon>Helotiales</taxon>
        <taxon>Helotiaceae</taxon>
        <taxon>Hymenoscyphus</taxon>
    </lineage>
</organism>
<reference evidence="2" key="1">
    <citation type="submission" date="2021-07" db="EMBL/GenBank/DDBJ databases">
        <authorList>
            <person name="Durling M."/>
        </authorList>
    </citation>
    <scope>NUCLEOTIDE SEQUENCE</scope>
</reference>
<dbReference type="AlphaFoldDB" id="A0A9N9LQR0"/>
<feature type="compositionally biased region" description="Gly residues" evidence="1">
    <location>
        <begin position="296"/>
        <end position="311"/>
    </location>
</feature>